<accession>A0A6G1HIM1</accession>
<evidence type="ECO:0000313" key="3">
    <source>
        <dbReference type="Proteomes" id="UP000799640"/>
    </source>
</evidence>
<name>A0A6G1HIM1_9PEZI</name>
<feature type="region of interest" description="Disordered" evidence="1">
    <location>
        <begin position="466"/>
        <end position="766"/>
    </location>
</feature>
<reference evidence="2" key="1">
    <citation type="journal article" date="2020" name="Stud. Mycol.">
        <title>101 Dothideomycetes genomes: a test case for predicting lifestyles and emergence of pathogens.</title>
        <authorList>
            <person name="Haridas S."/>
            <person name="Albert R."/>
            <person name="Binder M."/>
            <person name="Bloem J."/>
            <person name="Labutti K."/>
            <person name="Salamov A."/>
            <person name="Andreopoulos B."/>
            <person name="Baker S."/>
            <person name="Barry K."/>
            <person name="Bills G."/>
            <person name="Bluhm B."/>
            <person name="Cannon C."/>
            <person name="Castanera R."/>
            <person name="Culley D."/>
            <person name="Daum C."/>
            <person name="Ezra D."/>
            <person name="Gonzalez J."/>
            <person name="Henrissat B."/>
            <person name="Kuo A."/>
            <person name="Liang C."/>
            <person name="Lipzen A."/>
            <person name="Lutzoni F."/>
            <person name="Magnuson J."/>
            <person name="Mondo S."/>
            <person name="Nolan M."/>
            <person name="Ohm R."/>
            <person name="Pangilinan J."/>
            <person name="Park H.-J."/>
            <person name="Ramirez L."/>
            <person name="Alfaro M."/>
            <person name="Sun H."/>
            <person name="Tritt A."/>
            <person name="Yoshinaga Y."/>
            <person name="Zwiers L.-H."/>
            <person name="Turgeon B."/>
            <person name="Goodwin S."/>
            <person name="Spatafora J."/>
            <person name="Crous P."/>
            <person name="Grigoriev I."/>
        </authorList>
    </citation>
    <scope>NUCLEOTIDE SEQUENCE</scope>
    <source>
        <strain evidence="2">CBS 262.69</strain>
    </source>
</reference>
<proteinExistence type="predicted"/>
<sequence length="1573" mass="166025">MATGQDRAVPKTGPLTMSFAAPDIDELKNSYLGTHARIAENIRVPLDVAEERFERFKNVHRNLVHATAVVLTSSLLTDSDQDLRKVTTGLSSYLKRMGLPQKSEKLRHVIGKQLDMRSFGISEHHIKAISGKAPDHMVMVTAKTPSGEVPVRKIGIGYQPPAAGNYGPQTGDQANTYPGQNGADQNKHPNSGQFTGPAYGSLGAFHPGQANFNQNGPRPGQVNINKGSHYVDPGVYGNPLYVSGRTNLNPVRPVFAPPTMSSNSPQGMHGAHHNNQGGSSASQDHGNKGNQGALQNQVPQNFGRFGHGGPQQTLVPVAAEGQYNAASYPPAHDLNGTDITGGTVNPRLAGQFGGTGPGNTLNINQTGSYNGSLNPSGQANSNVIVNSGAQGAVGQASSAIAAEENHLMETSESAPTPGEPDFMAEWVDTNFDPALDVPEWVDTSICPDPNVDELFRTVDALTAENSQNEADSGLPANFDPTDWFGEKIPPKDIDATLNEAAGNPDTALKEPAGNPDPTLNEPAGNPDAALNEPAGNPDTAFSEATGDPGHADDFDFDDLFGDGMGDQTLDTLFDEMETTAEQKPGKTSTTPGVPSSKKRPAEGFPESASKRMKGNPNPHDSASSGTSSKATSAQHKPMPAPTPGAPIPACLGLSLPKSQGPPTKPALPKPTPGAPTPAGLGLSLPKFQGPPQKPECASKPMNENPSPHNSASSVTTPKTTSAQLKPAGSRTPAEPGNTAPDKAATGSKRRYSSPSEPDPKRAKVDEGEVHFFPQRGVKLSDLPNVPGIGLTLGPNEYLIIDDVYDNVASSNAPNLPDNAGVAVRGNAASSDAQSLSGNAGVTVDSDVASSDAETDQRVNALLASPEGNLGQWLKAFTDDPEVNADGNAANNDAQNLPGNAGVTVDGNVASDDWEIRRWLMAFLYKAGAGTGELFIQFGAIPGTITENLDLLSDAERQPLEKQWVGGQALEHFVESLPASKVSEAYHLLSGPFGVPIPSSAGSTVTENVGAQNDAAPQSAENPPLSAQARDDFVATLPASTVSSPNRCIIGELPEPTDLTGAEKPSTSVEHAHKPNEEMMAQFQRGVFTPLSPPLALIPIAPSDCTQPETQEEPHGRKKLCNIRTDIANFRYGQPQGGALSEPQEQPQGPCDCPENTPVDDFEHKLRFMFCYHEGQKTWAELEAELRADPGEAWKPAFEKYHDILDKQAWDLLGFTGPRQGGVHYLDLKQDDNPLCQLKVLWSGSSEALAERDAALKAPSQGGVNNALIDTQLRNNQQDMRRQAAAGAIRQAEQAQYGGAQVQGQQVQHAAPPQEQQAQQPVFAPQDMRAVLEERMRVALSNATTEEQKKKVADWYGTRLRDLQAKDTNPAPNSPPKKKRQPSKNQAPKFKVPATQSPMVQVPMSAGQVHHAQMGGGPIPQAPMSSASMGAGPMGGNPMGGNPMGGHPMPHAQMGAGPMNRAPMAAGPMHHAPMGAQAPMNQGPAYPTTTPQVSTYCRSLAPTPSPYYNIQGGPRAPTSGPRRDPYQAAYGAQASPGTAPMRPPPSQGQNLNLQNADFEFLKAAKRSGASGPQN</sequence>
<feature type="region of interest" description="Disordered" evidence="1">
    <location>
        <begin position="1361"/>
        <end position="1389"/>
    </location>
</feature>
<feature type="compositionally biased region" description="Polar residues" evidence="1">
    <location>
        <begin position="701"/>
        <end position="723"/>
    </location>
</feature>
<keyword evidence="3" id="KW-1185">Reference proteome</keyword>
<feature type="compositionally biased region" description="Low complexity" evidence="1">
    <location>
        <begin position="621"/>
        <end position="633"/>
    </location>
</feature>
<feature type="region of interest" description="Disordered" evidence="1">
    <location>
        <begin position="1505"/>
        <end position="1551"/>
    </location>
</feature>
<feature type="region of interest" description="Disordered" evidence="1">
    <location>
        <begin position="830"/>
        <end position="852"/>
    </location>
</feature>
<feature type="compositionally biased region" description="Polar residues" evidence="1">
    <location>
        <begin position="167"/>
        <end position="193"/>
    </location>
</feature>
<evidence type="ECO:0000256" key="1">
    <source>
        <dbReference type="SAM" id="MobiDB-lite"/>
    </source>
</evidence>
<dbReference type="EMBL" id="ML996711">
    <property type="protein sequence ID" value="KAF2395709.1"/>
    <property type="molecule type" value="Genomic_DNA"/>
</dbReference>
<feature type="compositionally biased region" description="Basic and acidic residues" evidence="1">
    <location>
        <begin position="484"/>
        <end position="494"/>
    </location>
</feature>
<organism evidence="2 3">
    <name type="scientific">Trichodelitschia bisporula</name>
    <dbReference type="NCBI Taxonomy" id="703511"/>
    <lineage>
        <taxon>Eukaryota</taxon>
        <taxon>Fungi</taxon>
        <taxon>Dikarya</taxon>
        <taxon>Ascomycota</taxon>
        <taxon>Pezizomycotina</taxon>
        <taxon>Dothideomycetes</taxon>
        <taxon>Dothideomycetes incertae sedis</taxon>
        <taxon>Phaeotrichales</taxon>
        <taxon>Phaeotrichaceae</taxon>
        <taxon>Trichodelitschia</taxon>
    </lineage>
</organism>
<evidence type="ECO:0000313" key="2">
    <source>
        <dbReference type="EMBL" id="KAF2395709.1"/>
    </source>
</evidence>
<feature type="region of interest" description="Disordered" evidence="1">
    <location>
        <begin position="162"/>
        <end position="193"/>
    </location>
</feature>
<feature type="compositionally biased region" description="Low complexity" evidence="1">
    <location>
        <begin position="1421"/>
        <end position="1430"/>
    </location>
</feature>
<feature type="compositionally biased region" description="Polar residues" evidence="1">
    <location>
        <begin position="273"/>
        <end position="300"/>
    </location>
</feature>
<feature type="region of interest" description="Disordered" evidence="1">
    <location>
        <begin position="1409"/>
        <end position="1430"/>
    </location>
</feature>
<dbReference type="Proteomes" id="UP000799640">
    <property type="component" value="Unassembled WGS sequence"/>
</dbReference>
<feature type="compositionally biased region" description="Pro residues" evidence="1">
    <location>
        <begin position="662"/>
        <end position="675"/>
    </location>
</feature>
<feature type="compositionally biased region" description="Basic and acidic residues" evidence="1">
    <location>
        <begin position="757"/>
        <end position="766"/>
    </location>
</feature>
<gene>
    <name evidence="2" type="ORF">EJ06DRAFT_585670</name>
</gene>
<protein>
    <submittedName>
        <fullName evidence="2">Uncharacterized protein</fullName>
    </submittedName>
</protein>
<feature type="compositionally biased region" description="Polar residues" evidence="1">
    <location>
        <begin position="579"/>
        <end position="593"/>
    </location>
</feature>
<feature type="compositionally biased region" description="Polar residues" evidence="1">
    <location>
        <begin position="830"/>
        <end position="839"/>
    </location>
</feature>
<feature type="region of interest" description="Disordered" evidence="1">
    <location>
        <begin position="252"/>
        <end position="311"/>
    </location>
</feature>